<dbReference type="RefSeq" id="WP_120773161.1">
    <property type="nucleotide sequence ID" value="NZ_CP032627.1"/>
</dbReference>
<dbReference type="InterPro" id="IPR051782">
    <property type="entry name" value="ABC_Transporter_VariousFunc"/>
</dbReference>
<keyword evidence="3 5" id="KW-0067">ATP-binding</keyword>
<organism evidence="5 6">
    <name type="scientific">Lactococcus allomyrinae</name>
    <dbReference type="NCBI Taxonomy" id="2419773"/>
    <lineage>
        <taxon>Bacteria</taxon>
        <taxon>Bacillati</taxon>
        <taxon>Bacillota</taxon>
        <taxon>Bacilli</taxon>
        <taxon>Lactobacillales</taxon>
        <taxon>Streptococcaceae</taxon>
        <taxon>Lactococcus</taxon>
    </lineage>
</organism>
<dbReference type="SMART" id="SM00382">
    <property type="entry name" value="AAA"/>
    <property type="match status" value="1"/>
</dbReference>
<keyword evidence="2" id="KW-0547">Nucleotide-binding</keyword>
<gene>
    <name evidence="5" type="ORF">D7I46_12445</name>
</gene>
<evidence type="ECO:0000313" key="6">
    <source>
        <dbReference type="Proteomes" id="UP000269374"/>
    </source>
</evidence>
<dbReference type="InterPro" id="IPR027417">
    <property type="entry name" value="P-loop_NTPase"/>
</dbReference>
<sequence length="213" mass="23694">MYIEIKNVTKTIKNKEVLSQVSLSLEAGKIHGFVGANASGKTMLFRAICGFIKLDEGMVKINQQPVVFNSALPVDIGLILETPGFIGNQTVMENLKYLASLHSKYDENLILELLRVFDIEQYVNKKVSALSLGTRQKIGIIQAVMENQELLVLDEPTNGLDKESVAAFIQLVERLKKQGKTILLASHNEYELRKLADTITEISEGKIANFSEI</sequence>
<dbReference type="PANTHER" id="PTHR42939">
    <property type="entry name" value="ABC TRANSPORTER ATP-BINDING PROTEIN ALBC-RELATED"/>
    <property type="match status" value="1"/>
</dbReference>
<evidence type="ECO:0000256" key="3">
    <source>
        <dbReference type="ARBA" id="ARBA00022840"/>
    </source>
</evidence>
<dbReference type="OrthoDB" id="9804819at2"/>
<evidence type="ECO:0000259" key="4">
    <source>
        <dbReference type="PROSITE" id="PS50893"/>
    </source>
</evidence>
<dbReference type="InterPro" id="IPR003439">
    <property type="entry name" value="ABC_transporter-like_ATP-bd"/>
</dbReference>
<dbReference type="KEGG" id="lact:D7I46_12445"/>
<dbReference type="Gene3D" id="3.40.50.300">
    <property type="entry name" value="P-loop containing nucleotide triphosphate hydrolases"/>
    <property type="match status" value="1"/>
</dbReference>
<dbReference type="PROSITE" id="PS50893">
    <property type="entry name" value="ABC_TRANSPORTER_2"/>
    <property type="match status" value="1"/>
</dbReference>
<dbReference type="EMBL" id="CP032627">
    <property type="protein sequence ID" value="AYG01792.1"/>
    <property type="molecule type" value="Genomic_DNA"/>
</dbReference>
<dbReference type="SUPFAM" id="SSF52540">
    <property type="entry name" value="P-loop containing nucleoside triphosphate hydrolases"/>
    <property type="match status" value="1"/>
</dbReference>
<feature type="domain" description="ABC transporter" evidence="4">
    <location>
        <begin position="3"/>
        <end position="213"/>
    </location>
</feature>
<evidence type="ECO:0000256" key="1">
    <source>
        <dbReference type="ARBA" id="ARBA00022448"/>
    </source>
</evidence>
<dbReference type="InterPro" id="IPR003593">
    <property type="entry name" value="AAA+_ATPase"/>
</dbReference>
<reference evidence="5 6" key="1">
    <citation type="submission" date="2018-09" db="EMBL/GenBank/DDBJ databases">
        <title>Genome sequencing of strain 1JSPR-7.</title>
        <authorList>
            <person name="Heo J."/>
            <person name="Kim S.-J."/>
            <person name="Kwon S.-W."/>
        </authorList>
    </citation>
    <scope>NUCLEOTIDE SEQUENCE [LARGE SCALE GENOMIC DNA]</scope>
    <source>
        <strain evidence="5 6">1JSPR-7</strain>
    </source>
</reference>
<dbReference type="GO" id="GO:0016887">
    <property type="term" value="F:ATP hydrolysis activity"/>
    <property type="evidence" value="ECO:0007669"/>
    <property type="project" value="InterPro"/>
</dbReference>
<accession>A0A387BHW4</accession>
<dbReference type="GO" id="GO:0005524">
    <property type="term" value="F:ATP binding"/>
    <property type="evidence" value="ECO:0007669"/>
    <property type="project" value="UniProtKB-KW"/>
</dbReference>
<proteinExistence type="predicted"/>
<keyword evidence="1" id="KW-0813">Transport</keyword>
<dbReference type="Proteomes" id="UP000269374">
    <property type="component" value="Chromosome"/>
</dbReference>
<dbReference type="AlphaFoldDB" id="A0A387BHW4"/>
<name>A0A387BHW4_9LACT</name>
<protein>
    <submittedName>
        <fullName evidence="5">ATP-binding cassette domain-containing protein</fullName>
    </submittedName>
</protein>
<evidence type="ECO:0000313" key="5">
    <source>
        <dbReference type="EMBL" id="AYG01792.1"/>
    </source>
</evidence>
<dbReference type="Pfam" id="PF00005">
    <property type="entry name" value="ABC_tran"/>
    <property type="match status" value="1"/>
</dbReference>
<keyword evidence="6" id="KW-1185">Reference proteome</keyword>
<dbReference type="PANTHER" id="PTHR42939:SF1">
    <property type="entry name" value="ABC TRANSPORTER ATP-BINDING PROTEIN ALBC-RELATED"/>
    <property type="match status" value="1"/>
</dbReference>
<evidence type="ECO:0000256" key="2">
    <source>
        <dbReference type="ARBA" id="ARBA00022741"/>
    </source>
</evidence>